<dbReference type="InterPro" id="IPR000477">
    <property type="entry name" value="RT_dom"/>
</dbReference>
<organism evidence="2 3">
    <name type="scientific">Ruania alba</name>
    <dbReference type="NCBI Taxonomy" id="648782"/>
    <lineage>
        <taxon>Bacteria</taxon>
        <taxon>Bacillati</taxon>
        <taxon>Actinomycetota</taxon>
        <taxon>Actinomycetes</taxon>
        <taxon>Micrococcales</taxon>
        <taxon>Ruaniaceae</taxon>
        <taxon>Ruania</taxon>
    </lineage>
</organism>
<dbReference type="GO" id="GO:0003964">
    <property type="term" value="F:RNA-directed DNA polymerase activity"/>
    <property type="evidence" value="ECO:0007669"/>
    <property type="project" value="UniProtKB-KW"/>
</dbReference>
<name>A0A1H5L4X4_9MICO</name>
<evidence type="ECO:0000313" key="3">
    <source>
        <dbReference type="Proteomes" id="UP000199220"/>
    </source>
</evidence>
<protein>
    <submittedName>
        <fullName evidence="2">Reverse transcriptase (RNA-dependent DNA polymerase)</fullName>
    </submittedName>
</protein>
<dbReference type="AlphaFoldDB" id="A0A1H5L4X4"/>
<keyword evidence="2" id="KW-0808">Transferase</keyword>
<gene>
    <name evidence="2" type="ORF">SAMN04488554_2582</name>
</gene>
<dbReference type="OrthoDB" id="1550386at2"/>
<dbReference type="Proteomes" id="UP000199220">
    <property type="component" value="Unassembled WGS sequence"/>
</dbReference>
<accession>A0A1H5L4X4</accession>
<reference evidence="3" key="1">
    <citation type="submission" date="2016-10" db="EMBL/GenBank/DDBJ databases">
        <authorList>
            <person name="Varghese N."/>
            <person name="Submissions S."/>
        </authorList>
    </citation>
    <scope>NUCLEOTIDE SEQUENCE [LARGE SCALE GENOMIC DNA]</scope>
    <source>
        <strain evidence="3">DSM 21368</strain>
    </source>
</reference>
<dbReference type="STRING" id="648782.SAMN04488554_2582"/>
<dbReference type="PANTHER" id="PTHR34047:SF8">
    <property type="entry name" value="PROTEIN YKFC"/>
    <property type="match status" value="1"/>
</dbReference>
<keyword evidence="2" id="KW-0695">RNA-directed DNA polymerase</keyword>
<sequence>MFRITVAALETECAKLIRKQEQYMRRMRDDDVRRLRRTVPGKAALQRPAYWTLDSGFNPYHVRAHAPAIVRAVNLALVNKDYRPRPPYAHTVPKPDGGKRIVSVFQIVDAVVSKTIYYSLLGKNAALMSARSYAYRPDLSTHDAIQYVSSEFGTDDRIYVAEYDFSDYFGSISHDHVWDLLSREFLLSTPAERQVIKAFLQAPLQHGAYDPQAQEMRSGRGLPQGTSISLFLANLAAWDVDRQLERMGVSFVRYADDTLIWSRRYEEISQAANILHRESKQIGAKINLKKSHGIRLFVPTGEPTEMTPTSEVNFVGYRFSRGRIGLRDEVVVRMKSRMQYLVWSNLLEALQAMTFNPGRVKDPIDRDYQVMIMQLRRYLYGNLTEERVREFQRGAIRRMRYPGVMSYFPLVDDEEQLRAIDGWLSSIVAQALKRRADLLRSLGIRSLPTPHGLRGDALVRAQGSTSAGVPVDLTIPSVSRFASVLRKAANMYGANVVGRGTGVEEYQYQISGM</sequence>
<evidence type="ECO:0000313" key="2">
    <source>
        <dbReference type="EMBL" id="SEE71268.1"/>
    </source>
</evidence>
<proteinExistence type="predicted"/>
<dbReference type="EMBL" id="FNTX01000002">
    <property type="protein sequence ID" value="SEE71268.1"/>
    <property type="molecule type" value="Genomic_DNA"/>
</dbReference>
<dbReference type="InterPro" id="IPR051083">
    <property type="entry name" value="GrpII_Intron_Splice-Mob/Def"/>
</dbReference>
<dbReference type="PANTHER" id="PTHR34047">
    <property type="entry name" value="NUCLEAR INTRON MATURASE 1, MITOCHONDRIAL-RELATED"/>
    <property type="match status" value="1"/>
</dbReference>
<dbReference type="SUPFAM" id="SSF56672">
    <property type="entry name" value="DNA/RNA polymerases"/>
    <property type="match status" value="1"/>
</dbReference>
<keyword evidence="3" id="KW-1185">Reference proteome</keyword>
<feature type="domain" description="Reverse transcriptase" evidence="1">
    <location>
        <begin position="73"/>
        <end position="319"/>
    </location>
</feature>
<keyword evidence="2" id="KW-0548">Nucleotidyltransferase</keyword>
<dbReference type="PROSITE" id="PS50878">
    <property type="entry name" value="RT_POL"/>
    <property type="match status" value="1"/>
</dbReference>
<dbReference type="InterPro" id="IPR043502">
    <property type="entry name" value="DNA/RNA_pol_sf"/>
</dbReference>
<dbReference type="Pfam" id="PF00078">
    <property type="entry name" value="RVT_1"/>
    <property type="match status" value="1"/>
</dbReference>
<evidence type="ECO:0000259" key="1">
    <source>
        <dbReference type="PROSITE" id="PS50878"/>
    </source>
</evidence>